<evidence type="ECO:0000256" key="8">
    <source>
        <dbReference type="HAMAP-Rule" id="MF_00260"/>
    </source>
</evidence>
<dbReference type="PIRSF" id="PIRSF001438">
    <property type="entry name" value="4pyrrol_synth_OHMeBilane_synth"/>
    <property type="match status" value="1"/>
</dbReference>
<keyword evidence="5 8" id="KW-0808">Transferase</keyword>
<accession>A0ABW2YK69</accession>
<dbReference type="EC" id="2.5.1.61" evidence="8"/>
<dbReference type="SUPFAM" id="SSF53850">
    <property type="entry name" value="Periplasmic binding protein-like II"/>
    <property type="match status" value="1"/>
</dbReference>
<name>A0ABW2YK69_9GAMM</name>
<organism evidence="11 12">
    <name type="scientific">Lysobacter koreensis</name>
    <dbReference type="NCBI Taxonomy" id="266122"/>
    <lineage>
        <taxon>Bacteria</taxon>
        <taxon>Pseudomonadati</taxon>
        <taxon>Pseudomonadota</taxon>
        <taxon>Gammaproteobacteria</taxon>
        <taxon>Lysobacterales</taxon>
        <taxon>Lysobacteraceae</taxon>
        <taxon>Lysobacter</taxon>
    </lineage>
</organism>
<dbReference type="HAMAP" id="MF_00260">
    <property type="entry name" value="Porphobil_deam"/>
    <property type="match status" value="1"/>
</dbReference>
<evidence type="ECO:0000256" key="6">
    <source>
        <dbReference type="ARBA" id="ARBA00023244"/>
    </source>
</evidence>
<comment type="caution">
    <text evidence="11">The sequence shown here is derived from an EMBL/GenBank/DDBJ whole genome shotgun (WGS) entry which is preliminary data.</text>
</comment>
<dbReference type="Pfam" id="PF03900">
    <property type="entry name" value="Porphobil_deamC"/>
    <property type="match status" value="1"/>
</dbReference>
<evidence type="ECO:0000256" key="4">
    <source>
        <dbReference type="ARBA" id="ARBA00011245"/>
    </source>
</evidence>
<dbReference type="Proteomes" id="UP001597090">
    <property type="component" value="Unassembled WGS sequence"/>
</dbReference>
<comment type="pathway">
    <text evidence="2">Porphyrin-containing compound metabolism; protoporphyrin-IX biosynthesis; coproporphyrinogen-III from 5-aminolevulinate: step 2/4.</text>
</comment>
<dbReference type="Pfam" id="PF01379">
    <property type="entry name" value="Porphobil_deam"/>
    <property type="match status" value="1"/>
</dbReference>
<dbReference type="InterPro" id="IPR036803">
    <property type="entry name" value="Porphobilinogen_deaminase_C_sf"/>
</dbReference>
<evidence type="ECO:0000313" key="11">
    <source>
        <dbReference type="EMBL" id="MFD0738804.1"/>
    </source>
</evidence>
<reference evidence="12" key="1">
    <citation type="journal article" date="2019" name="Int. J. Syst. Evol. Microbiol.">
        <title>The Global Catalogue of Microorganisms (GCM) 10K type strain sequencing project: providing services to taxonomists for standard genome sequencing and annotation.</title>
        <authorList>
            <consortium name="The Broad Institute Genomics Platform"/>
            <consortium name="The Broad Institute Genome Sequencing Center for Infectious Disease"/>
            <person name="Wu L."/>
            <person name="Ma J."/>
        </authorList>
    </citation>
    <scope>NUCLEOTIDE SEQUENCE [LARGE SCALE GENOMIC DNA]</scope>
    <source>
        <strain evidence="12">CCUG 55491</strain>
    </source>
</reference>
<dbReference type="RefSeq" id="WP_386811785.1">
    <property type="nucleotide sequence ID" value="NZ_JBHTIH010000003.1"/>
</dbReference>
<evidence type="ECO:0000256" key="7">
    <source>
        <dbReference type="ARBA" id="ARBA00048169"/>
    </source>
</evidence>
<dbReference type="Gene3D" id="3.30.160.40">
    <property type="entry name" value="Porphobilinogen deaminase, C-terminal domain"/>
    <property type="match status" value="1"/>
</dbReference>
<dbReference type="PANTHER" id="PTHR11557:SF0">
    <property type="entry name" value="PORPHOBILINOGEN DEAMINASE"/>
    <property type="match status" value="1"/>
</dbReference>
<comment type="similarity">
    <text evidence="3 8">Belongs to the HMBS family.</text>
</comment>
<evidence type="ECO:0000256" key="3">
    <source>
        <dbReference type="ARBA" id="ARBA00005638"/>
    </source>
</evidence>
<evidence type="ECO:0000256" key="5">
    <source>
        <dbReference type="ARBA" id="ARBA00022679"/>
    </source>
</evidence>
<comment type="cofactor">
    <cofactor evidence="8">
        <name>dipyrromethane</name>
        <dbReference type="ChEBI" id="CHEBI:60342"/>
    </cofactor>
    <text evidence="8">Binds 1 dipyrromethane group covalently.</text>
</comment>
<evidence type="ECO:0000313" key="12">
    <source>
        <dbReference type="Proteomes" id="UP001597090"/>
    </source>
</evidence>
<keyword evidence="6 8" id="KW-0627">Porphyrin biosynthesis</keyword>
<dbReference type="SUPFAM" id="SSF54782">
    <property type="entry name" value="Porphobilinogen deaminase (hydroxymethylbilane synthase), C-terminal domain"/>
    <property type="match status" value="1"/>
</dbReference>
<dbReference type="InterPro" id="IPR000860">
    <property type="entry name" value="HemC"/>
</dbReference>
<dbReference type="InterPro" id="IPR022417">
    <property type="entry name" value="Porphobilin_deaminase_N"/>
</dbReference>
<dbReference type="GO" id="GO:0004418">
    <property type="term" value="F:hydroxymethylbilane synthase activity"/>
    <property type="evidence" value="ECO:0007669"/>
    <property type="project" value="UniProtKB-EC"/>
</dbReference>
<dbReference type="EMBL" id="JBHTIH010000003">
    <property type="protein sequence ID" value="MFD0738804.1"/>
    <property type="molecule type" value="Genomic_DNA"/>
</dbReference>
<feature type="domain" description="Porphobilinogen deaminase N-terminal" evidence="9">
    <location>
        <begin position="4"/>
        <end position="211"/>
    </location>
</feature>
<feature type="modified residue" description="S-(dipyrrolylmethanemethyl)cysteine" evidence="8">
    <location>
        <position position="240"/>
    </location>
</feature>
<comment type="subunit">
    <text evidence="4 8">Monomer.</text>
</comment>
<dbReference type="PANTHER" id="PTHR11557">
    <property type="entry name" value="PORPHOBILINOGEN DEAMINASE"/>
    <property type="match status" value="1"/>
</dbReference>
<gene>
    <name evidence="8 11" type="primary">hemC</name>
    <name evidence="11" type="ORF">ACFQZQ_05875</name>
</gene>
<dbReference type="NCBIfam" id="TIGR00212">
    <property type="entry name" value="hemC"/>
    <property type="match status" value="1"/>
</dbReference>
<comment type="function">
    <text evidence="1 8">Tetrapolymerization of the monopyrrole PBG into the hydroxymethylbilane pre-uroporphyrinogen in several discrete steps.</text>
</comment>
<comment type="catalytic activity">
    <reaction evidence="7 8">
        <text>4 porphobilinogen + H2O = hydroxymethylbilane + 4 NH4(+)</text>
        <dbReference type="Rhea" id="RHEA:13185"/>
        <dbReference type="ChEBI" id="CHEBI:15377"/>
        <dbReference type="ChEBI" id="CHEBI:28938"/>
        <dbReference type="ChEBI" id="CHEBI:57845"/>
        <dbReference type="ChEBI" id="CHEBI:58126"/>
        <dbReference type="EC" id="2.5.1.61"/>
    </reaction>
</comment>
<keyword evidence="12" id="KW-1185">Reference proteome</keyword>
<dbReference type="Gene3D" id="3.40.190.10">
    <property type="entry name" value="Periplasmic binding protein-like II"/>
    <property type="match status" value="2"/>
</dbReference>
<sequence>MDTLRIATRKSPLALWQSEHVAAALRAAHPGLEVVLVPMSTRGDEVLDRSLAAIGGKGLFLKELELAMQRGQADCAVHSLKDVPMELEPGFALPAILERADYADAFVSNDHADIASLPRGAVVGTSSLRRQAQLCALRPDLVLRDLRGNVNTRLAKLDAGEYAAIVLACAGLQRLGFDRRIRARLQAPQWLPAPAQGAIAIECRDDAAAIRELCAALDHAATRTCVEAERAMNRALHGSCHVPVAAFARLDGQHLHLHGLVGSASDGRAVRADAAGRGDAPDCLGLEVAQVLLAQGAAELIGEIG</sequence>
<evidence type="ECO:0000259" key="9">
    <source>
        <dbReference type="Pfam" id="PF01379"/>
    </source>
</evidence>
<proteinExistence type="inferred from homology"/>
<dbReference type="InterPro" id="IPR022418">
    <property type="entry name" value="Porphobilinogen_deaminase_C"/>
</dbReference>
<dbReference type="PROSITE" id="PS00533">
    <property type="entry name" value="PORPHOBILINOGEN_DEAM"/>
    <property type="match status" value="1"/>
</dbReference>
<comment type="miscellaneous">
    <text evidence="8">The porphobilinogen subunits are added to the dipyrromethane group.</text>
</comment>
<evidence type="ECO:0000256" key="2">
    <source>
        <dbReference type="ARBA" id="ARBA00004735"/>
    </source>
</evidence>
<protein>
    <recommendedName>
        <fullName evidence="8">Porphobilinogen deaminase</fullName>
        <shortName evidence="8">PBG</shortName>
        <ecNumber evidence="8">2.5.1.61</ecNumber>
    </recommendedName>
    <alternativeName>
        <fullName evidence="8">Hydroxymethylbilane synthase</fullName>
        <shortName evidence="8">HMBS</shortName>
    </alternativeName>
    <alternativeName>
        <fullName evidence="8">Pre-uroporphyrinogen synthase</fullName>
    </alternativeName>
</protein>
<evidence type="ECO:0000259" key="10">
    <source>
        <dbReference type="Pfam" id="PF03900"/>
    </source>
</evidence>
<dbReference type="PRINTS" id="PR00151">
    <property type="entry name" value="PORPHBDMNASE"/>
</dbReference>
<evidence type="ECO:0000256" key="1">
    <source>
        <dbReference type="ARBA" id="ARBA00002869"/>
    </source>
</evidence>
<dbReference type="InterPro" id="IPR022419">
    <property type="entry name" value="Porphobilin_deaminase_cofac_BS"/>
</dbReference>
<feature type="domain" description="Porphobilinogen deaminase C-terminal" evidence="10">
    <location>
        <begin position="224"/>
        <end position="293"/>
    </location>
</feature>
<dbReference type="CDD" id="cd13646">
    <property type="entry name" value="PBP2_EcHMBS_like"/>
    <property type="match status" value="1"/>
</dbReference>